<name>A0A7J6D194_9TELE</name>
<comment type="caution">
    <text evidence="2">The sequence shown here is derived from an EMBL/GenBank/DDBJ whole genome shotgun (WGS) entry which is preliminary data.</text>
</comment>
<feature type="region of interest" description="Disordered" evidence="1">
    <location>
        <begin position="1"/>
        <end position="48"/>
    </location>
</feature>
<evidence type="ECO:0000313" key="2">
    <source>
        <dbReference type="EMBL" id="KAF4112978.1"/>
    </source>
</evidence>
<organism evidence="2 3">
    <name type="scientific">Onychostoma macrolepis</name>
    <dbReference type="NCBI Taxonomy" id="369639"/>
    <lineage>
        <taxon>Eukaryota</taxon>
        <taxon>Metazoa</taxon>
        <taxon>Chordata</taxon>
        <taxon>Craniata</taxon>
        <taxon>Vertebrata</taxon>
        <taxon>Euteleostomi</taxon>
        <taxon>Actinopterygii</taxon>
        <taxon>Neopterygii</taxon>
        <taxon>Teleostei</taxon>
        <taxon>Ostariophysi</taxon>
        <taxon>Cypriniformes</taxon>
        <taxon>Cyprinidae</taxon>
        <taxon>Acrossocheilinae</taxon>
        <taxon>Onychostoma</taxon>
    </lineage>
</organism>
<dbReference type="Proteomes" id="UP000579812">
    <property type="component" value="Unassembled WGS sequence"/>
</dbReference>
<dbReference type="EMBL" id="JAAMOB010000005">
    <property type="protein sequence ID" value="KAF4112978.1"/>
    <property type="molecule type" value="Genomic_DNA"/>
</dbReference>
<reference evidence="2 3" key="1">
    <citation type="submission" date="2020-04" db="EMBL/GenBank/DDBJ databases">
        <title>Chromosome-level genome assembly of a cyprinid fish Onychostoma macrolepis by integration of Nanopore Sequencing, Bionano and Hi-C technology.</title>
        <authorList>
            <person name="Wang D."/>
        </authorList>
    </citation>
    <scope>NUCLEOTIDE SEQUENCE [LARGE SCALE GENOMIC DNA]</scope>
    <source>
        <strain evidence="2">SWU-2019</strain>
        <tissue evidence="2">Muscle</tissue>
    </source>
</reference>
<protein>
    <submittedName>
        <fullName evidence="2">Uncharacterized protein</fullName>
    </submittedName>
</protein>
<sequence>METANHSMEMEKRQIAISSSSKRDKGTFPKDTPVLSLQPVTGKAATDQPDLSLRLARRYAALCAVEKSGSEAHRDQISPLLDPLEWDHLCDSGQKRWYECNLPPEMNPIQFLH</sequence>
<gene>
    <name evidence="2" type="ORF">G5714_005523</name>
</gene>
<dbReference type="AlphaFoldDB" id="A0A7J6D194"/>
<accession>A0A7J6D194</accession>
<evidence type="ECO:0000313" key="3">
    <source>
        <dbReference type="Proteomes" id="UP000579812"/>
    </source>
</evidence>
<evidence type="ECO:0000256" key="1">
    <source>
        <dbReference type="SAM" id="MobiDB-lite"/>
    </source>
</evidence>
<proteinExistence type="predicted"/>
<keyword evidence="3" id="KW-1185">Reference proteome</keyword>